<keyword evidence="1" id="KW-0472">Membrane</keyword>
<dbReference type="RefSeq" id="WP_021011974.1">
    <property type="nucleotide sequence ID" value="NC_022198.1"/>
</dbReference>
<keyword evidence="3" id="KW-1185">Reference proteome</keyword>
<dbReference type="AlphaFoldDB" id="U3GY52"/>
<evidence type="ECO:0000313" key="2">
    <source>
        <dbReference type="EMBL" id="AGU15583.1"/>
    </source>
</evidence>
<keyword evidence="1" id="KW-0812">Transmembrane</keyword>
<evidence type="ECO:0000313" key="3">
    <source>
        <dbReference type="Proteomes" id="UP000016943"/>
    </source>
</evidence>
<dbReference type="Proteomes" id="UP000016943">
    <property type="component" value="Chromosome"/>
</dbReference>
<sequence>MIWNIVGIAVIFFILSPVSYYLSTDRRLLKLARESKSENREGFTNLVLDTQCAG</sequence>
<reference evidence="2 3" key="1">
    <citation type="journal article" date="2013" name="Genome Announc.">
        <title>Whole-Genome Sequence of the Clinical Strain Corynebacterium argentoratense DSM 44202, Isolated from a Human Throat Specimen.</title>
        <authorList>
            <person name="Bomholt C."/>
            <person name="Glaub A."/>
            <person name="Gravermann K."/>
            <person name="Albersmeier A."/>
            <person name="Brinkrolf K."/>
            <person name="Ruckert C."/>
            <person name="Tauch A."/>
        </authorList>
    </citation>
    <scope>NUCLEOTIDE SEQUENCE [LARGE SCALE GENOMIC DNA]</scope>
    <source>
        <strain evidence="2">DSM 44202</strain>
    </source>
</reference>
<dbReference type="GeneID" id="78250765"/>
<name>U3GY52_9CORY</name>
<feature type="transmembrane region" description="Helical" evidence="1">
    <location>
        <begin position="6"/>
        <end position="23"/>
    </location>
</feature>
<dbReference type="STRING" id="1348662.CARG_07315"/>
<accession>U3GY52</accession>
<organism evidence="2 3">
    <name type="scientific">Corynebacterium argentoratense DSM 44202</name>
    <dbReference type="NCBI Taxonomy" id="1348662"/>
    <lineage>
        <taxon>Bacteria</taxon>
        <taxon>Bacillati</taxon>
        <taxon>Actinomycetota</taxon>
        <taxon>Actinomycetes</taxon>
        <taxon>Mycobacteriales</taxon>
        <taxon>Corynebacteriaceae</taxon>
        <taxon>Corynebacterium</taxon>
    </lineage>
</organism>
<gene>
    <name evidence="2" type="ORF">CARG_07315</name>
</gene>
<dbReference type="PATRIC" id="fig|1348662.3.peg.1439"/>
<proteinExistence type="predicted"/>
<dbReference type="EMBL" id="CP006365">
    <property type="protein sequence ID" value="AGU15583.1"/>
    <property type="molecule type" value="Genomic_DNA"/>
</dbReference>
<dbReference type="HOGENOM" id="CLU_3042396_0_0_11"/>
<protein>
    <submittedName>
        <fullName evidence="2">Uncharacterized protein</fullName>
    </submittedName>
</protein>
<dbReference type="KEGG" id="caz:CARG_07315"/>
<evidence type="ECO:0000256" key="1">
    <source>
        <dbReference type="SAM" id="Phobius"/>
    </source>
</evidence>
<keyword evidence="1" id="KW-1133">Transmembrane helix</keyword>